<name>A0A4S4NKB7_9RHOB</name>
<accession>A0A4S4NKB7</accession>
<dbReference type="RefSeq" id="WP_136461613.1">
    <property type="nucleotide sequence ID" value="NZ_SRKY01000001.1"/>
</dbReference>
<comment type="caution">
    <text evidence="1">The sequence shown here is derived from an EMBL/GenBank/DDBJ whole genome shotgun (WGS) entry which is preliminary data.</text>
</comment>
<reference evidence="1 2" key="1">
    <citation type="submission" date="2019-04" db="EMBL/GenBank/DDBJ databases">
        <title>Shimia ponticola sp. nov., isolated from seawater.</title>
        <authorList>
            <person name="Kim Y.-O."/>
            <person name="Yoon J.-H."/>
        </authorList>
    </citation>
    <scope>NUCLEOTIDE SEQUENCE [LARGE SCALE GENOMIC DNA]</scope>
    <source>
        <strain evidence="1 2">MYP11</strain>
    </source>
</reference>
<proteinExistence type="predicted"/>
<evidence type="ECO:0000313" key="2">
    <source>
        <dbReference type="Proteomes" id="UP000306602"/>
    </source>
</evidence>
<dbReference type="AlphaFoldDB" id="A0A4S4NKB7"/>
<protein>
    <submittedName>
        <fullName evidence="1">Uncharacterized protein</fullName>
    </submittedName>
</protein>
<dbReference type="EMBL" id="SRKY01000001">
    <property type="protein sequence ID" value="THH38721.1"/>
    <property type="molecule type" value="Genomic_DNA"/>
</dbReference>
<sequence>MDKAIIQSQWSGLTAALQKDFPHAQIPDIFPHGALWDSLIDRLARTHDLTPDEALETLEDRCLGLLLQDADEKAA</sequence>
<keyword evidence="2" id="KW-1185">Reference proteome</keyword>
<organism evidence="1 2">
    <name type="scientific">Aliishimia ponticola</name>
    <dbReference type="NCBI Taxonomy" id="2499833"/>
    <lineage>
        <taxon>Bacteria</taxon>
        <taxon>Pseudomonadati</taxon>
        <taxon>Pseudomonadota</taxon>
        <taxon>Alphaproteobacteria</taxon>
        <taxon>Rhodobacterales</taxon>
        <taxon>Paracoccaceae</taxon>
        <taxon>Aliishimia</taxon>
    </lineage>
</organism>
<gene>
    <name evidence="1" type="ORF">E4Z66_03905</name>
</gene>
<evidence type="ECO:0000313" key="1">
    <source>
        <dbReference type="EMBL" id="THH38721.1"/>
    </source>
</evidence>
<dbReference type="Proteomes" id="UP000306602">
    <property type="component" value="Unassembled WGS sequence"/>
</dbReference>